<proteinExistence type="predicted"/>
<dbReference type="PANTHER" id="PTHR32071">
    <property type="entry name" value="TRANSCRIPTIONAL REGULATORY PROTEIN"/>
    <property type="match status" value="1"/>
</dbReference>
<dbReference type="SUPFAM" id="SSF46689">
    <property type="entry name" value="Homeodomain-like"/>
    <property type="match status" value="1"/>
</dbReference>
<keyword evidence="2" id="KW-0067">ATP-binding</keyword>
<dbReference type="PANTHER" id="PTHR32071:SF21">
    <property type="entry name" value="TRANSCRIPTIONAL REGULATORY PROTEIN FLGR"/>
    <property type="match status" value="1"/>
</dbReference>
<evidence type="ECO:0000259" key="6">
    <source>
        <dbReference type="PROSITE" id="PS50045"/>
    </source>
</evidence>
<dbReference type="CDD" id="cd00009">
    <property type="entry name" value="AAA"/>
    <property type="match status" value="1"/>
</dbReference>
<dbReference type="PROSITE" id="PS00675">
    <property type="entry name" value="SIGMA54_INTERACT_1"/>
    <property type="match status" value="1"/>
</dbReference>
<organism evidence="7 8">
    <name type="scientific">Ectothiorhodospira haloalkaliphila</name>
    <dbReference type="NCBI Taxonomy" id="421628"/>
    <lineage>
        <taxon>Bacteria</taxon>
        <taxon>Pseudomonadati</taxon>
        <taxon>Pseudomonadota</taxon>
        <taxon>Gammaproteobacteria</taxon>
        <taxon>Chromatiales</taxon>
        <taxon>Ectothiorhodospiraceae</taxon>
        <taxon>Ectothiorhodospira</taxon>
    </lineage>
</organism>
<dbReference type="Gene3D" id="1.10.8.60">
    <property type="match status" value="1"/>
</dbReference>
<reference evidence="8" key="2">
    <citation type="submission" date="2014-02" db="EMBL/GenBank/DDBJ databases">
        <title>Draft Genome Sequence of extremely halophilic bacteria Halorhodospira halochloris.</title>
        <authorList>
            <person name="Singh K.S."/>
        </authorList>
    </citation>
    <scope>NUCLEOTIDE SEQUENCE [LARGE SCALE GENOMIC DNA]</scope>
    <source>
        <strain evidence="8">A</strain>
    </source>
</reference>
<evidence type="ECO:0000256" key="3">
    <source>
        <dbReference type="ARBA" id="ARBA00023015"/>
    </source>
</evidence>
<dbReference type="FunFam" id="3.40.50.300:FF:000006">
    <property type="entry name" value="DNA-binding transcriptional regulator NtrC"/>
    <property type="match status" value="1"/>
</dbReference>
<dbReference type="AlphaFoldDB" id="W8KHZ3"/>
<dbReference type="SMART" id="SM00382">
    <property type="entry name" value="AAA"/>
    <property type="match status" value="1"/>
</dbReference>
<keyword evidence="4" id="KW-0238">DNA-binding</keyword>
<dbReference type="Proteomes" id="UP000019442">
    <property type="component" value="Chromosome"/>
</dbReference>
<dbReference type="OrthoDB" id="9804019at2"/>
<reference evidence="7 8" key="1">
    <citation type="journal article" date="2014" name="J Genomics">
        <title>Draft Genome Sequence of the Extremely Halophilic Phototrophic Purple Sulfur Bacterium Halorhodospira halochloris.</title>
        <authorList>
            <person name="Singh K.S."/>
            <person name="Kirksey J."/>
            <person name="Hoff W.D."/>
            <person name="Deole R."/>
        </authorList>
    </citation>
    <scope>NUCLEOTIDE SEQUENCE [LARGE SCALE GENOMIC DNA]</scope>
    <source>
        <strain evidence="7 8">A</strain>
    </source>
</reference>
<dbReference type="InterPro" id="IPR025662">
    <property type="entry name" value="Sigma_54_int_dom_ATP-bd_1"/>
</dbReference>
<dbReference type="KEGG" id="hhc:M911_09930"/>
<dbReference type="Pfam" id="PF02954">
    <property type="entry name" value="HTH_8"/>
    <property type="match status" value="1"/>
</dbReference>
<dbReference type="GO" id="GO:0006355">
    <property type="term" value="P:regulation of DNA-templated transcription"/>
    <property type="evidence" value="ECO:0007669"/>
    <property type="project" value="InterPro"/>
</dbReference>
<dbReference type="HOGENOM" id="CLU_000445_0_7_6"/>
<dbReference type="InterPro" id="IPR025944">
    <property type="entry name" value="Sigma_54_int_dom_CS"/>
</dbReference>
<evidence type="ECO:0000313" key="8">
    <source>
        <dbReference type="Proteomes" id="UP000019442"/>
    </source>
</evidence>
<dbReference type="PROSITE" id="PS00688">
    <property type="entry name" value="SIGMA54_INTERACT_3"/>
    <property type="match status" value="1"/>
</dbReference>
<evidence type="ECO:0000256" key="4">
    <source>
        <dbReference type="ARBA" id="ARBA00023125"/>
    </source>
</evidence>
<dbReference type="Gene3D" id="1.10.10.60">
    <property type="entry name" value="Homeodomain-like"/>
    <property type="match status" value="1"/>
</dbReference>
<dbReference type="InterPro" id="IPR003593">
    <property type="entry name" value="AAA+_ATPase"/>
</dbReference>
<dbReference type="PROSITE" id="PS50045">
    <property type="entry name" value="SIGMA54_INTERACT_4"/>
    <property type="match status" value="1"/>
</dbReference>
<dbReference type="Pfam" id="PF25601">
    <property type="entry name" value="AAA_lid_14"/>
    <property type="match status" value="1"/>
</dbReference>
<dbReference type="InterPro" id="IPR002078">
    <property type="entry name" value="Sigma_54_int"/>
</dbReference>
<feature type="domain" description="Sigma-54 factor interaction" evidence="6">
    <location>
        <begin position="15"/>
        <end position="242"/>
    </location>
</feature>
<evidence type="ECO:0000256" key="5">
    <source>
        <dbReference type="ARBA" id="ARBA00023163"/>
    </source>
</evidence>
<gene>
    <name evidence="7" type="ORF">M911_09930</name>
</gene>
<evidence type="ECO:0000256" key="1">
    <source>
        <dbReference type="ARBA" id="ARBA00022741"/>
    </source>
</evidence>
<dbReference type="InterPro" id="IPR009057">
    <property type="entry name" value="Homeodomain-like_sf"/>
</dbReference>
<dbReference type="InterPro" id="IPR058031">
    <property type="entry name" value="AAA_lid_NorR"/>
</dbReference>
<dbReference type="InterPro" id="IPR027417">
    <property type="entry name" value="P-loop_NTPase"/>
</dbReference>
<dbReference type="InterPro" id="IPR002197">
    <property type="entry name" value="HTH_Fis"/>
</dbReference>
<dbReference type="Gene3D" id="3.40.50.300">
    <property type="entry name" value="P-loop containing nucleotide triphosphate hydrolases"/>
    <property type="match status" value="1"/>
</dbReference>
<dbReference type="SUPFAM" id="SSF52540">
    <property type="entry name" value="P-loop containing nucleoside triphosphate hydrolases"/>
    <property type="match status" value="1"/>
</dbReference>
<sequence>MTLLTTEPDDEVPDLVAEDPRSRDLLALARRVAASEATVMINGESGVGKEVFARFIHNHSSRADGPFVALNCAAIPENMLEAMLFGHERGAFTGAYESRPGKFELAEGGTLLLDEISEMDHGLQAKLLRVLQEREVERLGGRHPRAVDVRVLATSNRNLQGAVADGQFREDLYYRLNVFPLVIPPLRERPGDILPLARRLIHVHGRGIDHAQLTQAAAARLVDHPWPGNVRELDNVIQRAMILREGVNIEADAVQFEAGSAMGLGMGMDARSQSPFAGLSESAPAPVLRDQRLGDNLRSREEQLILDALRVEDGSRKDAAARLGISPRTLRYKLARLREAGVAIP</sequence>
<dbReference type="PRINTS" id="PR01590">
    <property type="entry name" value="HTHFIS"/>
</dbReference>
<evidence type="ECO:0000313" key="7">
    <source>
        <dbReference type="EMBL" id="AHK79419.1"/>
    </source>
</evidence>
<keyword evidence="5" id="KW-0804">Transcription</keyword>
<keyword evidence="3" id="KW-0805">Transcription regulation</keyword>
<protein>
    <submittedName>
        <fullName evidence="7">Diguanylate cyclase</fullName>
    </submittedName>
</protein>
<dbReference type="PATRIC" id="fig|1354791.3.peg.2437"/>
<dbReference type="GO" id="GO:0005524">
    <property type="term" value="F:ATP binding"/>
    <property type="evidence" value="ECO:0007669"/>
    <property type="project" value="UniProtKB-KW"/>
</dbReference>
<dbReference type="GO" id="GO:0043565">
    <property type="term" value="F:sequence-specific DNA binding"/>
    <property type="evidence" value="ECO:0007669"/>
    <property type="project" value="InterPro"/>
</dbReference>
<dbReference type="EMBL" id="CP007268">
    <property type="protein sequence ID" value="AHK79419.1"/>
    <property type="molecule type" value="Genomic_DNA"/>
</dbReference>
<keyword evidence="8" id="KW-1185">Reference proteome</keyword>
<dbReference type="Pfam" id="PF00158">
    <property type="entry name" value="Sigma54_activat"/>
    <property type="match status" value="1"/>
</dbReference>
<keyword evidence="1" id="KW-0547">Nucleotide-binding</keyword>
<evidence type="ECO:0000256" key="2">
    <source>
        <dbReference type="ARBA" id="ARBA00022840"/>
    </source>
</evidence>
<name>W8KHZ3_9GAMM</name>
<dbReference type="PROSITE" id="PS00676">
    <property type="entry name" value="SIGMA54_INTERACT_2"/>
    <property type="match status" value="1"/>
</dbReference>
<accession>W8KHZ3</accession>
<dbReference type="InterPro" id="IPR025943">
    <property type="entry name" value="Sigma_54_int_dom_ATP-bd_2"/>
</dbReference>